<dbReference type="GO" id="GO:0004764">
    <property type="term" value="F:shikimate 3-dehydrogenase (NADP+) activity"/>
    <property type="evidence" value="ECO:0007669"/>
    <property type="project" value="InterPro"/>
</dbReference>
<comment type="caution">
    <text evidence="5">The sequence shown here is derived from an EMBL/GenBank/DDBJ whole genome shotgun (WGS) entry which is preliminary data.</text>
</comment>
<dbReference type="SUPFAM" id="SSF51735">
    <property type="entry name" value="NAD(P)-binding Rossmann-fold domains"/>
    <property type="match status" value="1"/>
</dbReference>
<protein>
    <recommendedName>
        <fullName evidence="4">Shikimate dehydrogenase substrate binding N-terminal domain-containing protein</fullName>
    </recommendedName>
</protein>
<dbReference type="GO" id="GO:0009073">
    <property type="term" value="P:aromatic amino acid family biosynthetic process"/>
    <property type="evidence" value="ECO:0007669"/>
    <property type="project" value="UniProtKB-KW"/>
</dbReference>
<comment type="pathway">
    <text evidence="1">Metabolic intermediate biosynthesis; chorismate biosynthesis; chorismate from D-erythrose 4-phosphate and phosphoenolpyruvate: step 4/7.</text>
</comment>
<feature type="domain" description="Shikimate dehydrogenase substrate binding N-terminal" evidence="4">
    <location>
        <begin position="35"/>
        <end position="122"/>
    </location>
</feature>
<evidence type="ECO:0000313" key="6">
    <source>
        <dbReference type="Proteomes" id="UP000095463"/>
    </source>
</evidence>
<keyword evidence="2" id="KW-0560">Oxidoreductase</keyword>
<reference evidence="5 6" key="1">
    <citation type="journal article" date="2015" name="Genome Announc.">
        <title>Genome Assemblies of Three Soil-Associated Devosia species: D. insulae, D. limi, and D. soli.</title>
        <authorList>
            <person name="Hassan Y.I."/>
            <person name="Lepp D."/>
            <person name="Zhou T."/>
        </authorList>
    </citation>
    <scope>NUCLEOTIDE SEQUENCE [LARGE SCALE GENOMIC DNA]</scope>
    <source>
        <strain evidence="5 6">DS-56</strain>
    </source>
</reference>
<evidence type="ECO:0000256" key="3">
    <source>
        <dbReference type="ARBA" id="ARBA00023141"/>
    </source>
</evidence>
<dbReference type="Gene3D" id="3.40.50.10860">
    <property type="entry name" value="Leucine Dehydrogenase, chain A, domain 1"/>
    <property type="match status" value="1"/>
</dbReference>
<organism evidence="5 6">
    <name type="scientific">Devosia insulae DS-56</name>
    <dbReference type="NCBI Taxonomy" id="1116389"/>
    <lineage>
        <taxon>Bacteria</taxon>
        <taxon>Pseudomonadati</taxon>
        <taxon>Pseudomonadota</taxon>
        <taxon>Alphaproteobacteria</taxon>
        <taxon>Hyphomicrobiales</taxon>
        <taxon>Devosiaceae</taxon>
        <taxon>Devosia</taxon>
    </lineage>
</organism>
<dbReference type="SUPFAM" id="SSF53223">
    <property type="entry name" value="Aminoacid dehydrogenase-like, N-terminal domain"/>
    <property type="match status" value="1"/>
</dbReference>
<proteinExistence type="predicted"/>
<dbReference type="NCBIfam" id="NF009201">
    <property type="entry name" value="PRK12549.1"/>
    <property type="match status" value="1"/>
</dbReference>
<evidence type="ECO:0000313" key="5">
    <source>
        <dbReference type="EMBL" id="OEO30085.1"/>
    </source>
</evidence>
<dbReference type="EMBL" id="LAJE02000234">
    <property type="protein sequence ID" value="OEO30085.1"/>
    <property type="molecule type" value="Genomic_DNA"/>
</dbReference>
<dbReference type="InterPro" id="IPR036291">
    <property type="entry name" value="NAD(P)-bd_dom_sf"/>
</dbReference>
<name>A0A1E5XND4_9HYPH</name>
<dbReference type="GO" id="GO:0019632">
    <property type="term" value="P:shikimate metabolic process"/>
    <property type="evidence" value="ECO:0007669"/>
    <property type="project" value="TreeGrafter"/>
</dbReference>
<dbReference type="PANTHER" id="PTHR21089:SF1">
    <property type="entry name" value="BIFUNCTIONAL 3-DEHYDROQUINATE DEHYDRATASE_SHIKIMATE DEHYDROGENASE, CHLOROPLASTIC"/>
    <property type="match status" value="1"/>
</dbReference>
<dbReference type="InterPro" id="IPR013708">
    <property type="entry name" value="Shikimate_DH-bd_N"/>
</dbReference>
<accession>A0A1E5XND4</accession>
<dbReference type="InterPro" id="IPR022893">
    <property type="entry name" value="Shikimate_DH_fam"/>
</dbReference>
<dbReference type="Gene3D" id="3.40.50.720">
    <property type="entry name" value="NAD(P)-binding Rossmann-like Domain"/>
    <property type="match status" value="1"/>
</dbReference>
<dbReference type="InterPro" id="IPR046346">
    <property type="entry name" value="Aminoacid_DH-like_N_sf"/>
</dbReference>
<dbReference type="GO" id="GO:0050661">
    <property type="term" value="F:NADP binding"/>
    <property type="evidence" value="ECO:0007669"/>
    <property type="project" value="TreeGrafter"/>
</dbReference>
<dbReference type="PANTHER" id="PTHR21089">
    <property type="entry name" value="SHIKIMATE DEHYDROGENASE"/>
    <property type="match status" value="1"/>
</dbReference>
<keyword evidence="6" id="KW-1185">Reference proteome</keyword>
<evidence type="ECO:0000256" key="1">
    <source>
        <dbReference type="ARBA" id="ARBA00004871"/>
    </source>
</evidence>
<keyword evidence="3" id="KW-0028">Amino-acid biosynthesis</keyword>
<sequence>MISAVVDEARRQLGDLVATRRKAQSADGRQFLVGLLGRGIQASKTPRMHELEGRRIGLGYTYVLIDFDTLGLADHDLGAMIELAEALGFAGLNVTHPFKQAVLPLLDDLAPEAAAIGAVNTVVLEAGRRTGHNTDSWGFAESFREGLAGASMEAIVQFGAGGAGAAVGHALLSLGGRKLTLCETELGRARGLAERLSERFGAEVDATDDPALALAGASGVVNTTPVGMAKYPGLAFPGELLRASHWVAESIYFPADTGVLGGGPAG</sequence>
<evidence type="ECO:0000256" key="2">
    <source>
        <dbReference type="ARBA" id="ARBA00023002"/>
    </source>
</evidence>
<dbReference type="AlphaFoldDB" id="A0A1E5XND4"/>
<gene>
    <name evidence="5" type="ORF">VW23_023025</name>
</gene>
<dbReference type="Pfam" id="PF08501">
    <property type="entry name" value="Shikimate_dh_N"/>
    <property type="match status" value="1"/>
</dbReference>
<dbReference type="RefSeq" id="WP_069910680.1">
    <property type="nucleotide sequence ID" value="NZ_LAJE02000234.1"/>
</dbReference>
<keyword evidence="3" id="KW-0057">Aromatic amino acid biosynthesis</keyword>
<dbReference type="GO" id="GO:0005829">
    <property type="term" value="C:cytosol"/>
    <property type="evidence" value="ECO:0007669"/>
    <property type="project" value="TreeGrafter"/>
</dbReference>
<dbReference type="GO" id="GO:0009423">
    <property type="term" value="P:chorismate biosynthetic process"/>
    <property type="evidence" value="ECO:0007669"/>
    <property type="project" value="TreeGrafter"/>
</dbReference>
<dbReference type="Proteomes" id="UP000095463">
    <property type="component" value="Unassembled WGS sequence"/>
</dbReference>
<evidence type="ECO:0000259" key="4">
    <source>
        <dbReference type="Pfam" id="PF08501"/>
    </source>
</evidence>